<evidence type="ECO:0000256" key="2">
    <source>
        <dbReference type="ARBA" id="ARBA00022512"/>
    </source>
</evidence>
<dbReference type="PROSITE" id="PS51766">
    <property type="entry name" value="DOCKERIN"/>
    <property type="match status" value="1"/>
</dbReference>
<dbReference type="Pfam" id="PF02225">
    <property type="entry name" value="PA"/>
    <property type="match status" value="1"/>
</dbReference>
<reference evidence="14 15" key="1">
    <citation type="submission" date="2020-08" db="EMBL/GenBank/DDBJ databases">
        <title>Genomic Encyclopedia of Type Strains, Phase III (KMG-III): the genomes of soil and plant-associated and newly described type strains.</title>
        <authorList>
            <person name="Whitman W."/>
        </authorList>
    </citation>
    <scope>NUCLEOTIDE SEQUENCE [LARGE SCALE GENOMIC DNA]</scope>
    <source>
        <strain evidence="14 15">CECT 3302</strain>
    </source>
</reference>
<comment type="caution">
    <text evidence="14">The sequence shown here is derived from an EMBL/GenBank/DDBJ whole genome shotgun (WGS) entry which is preliminary data.</text>
</comment>
<feature type="active site" description="Charge relay system" evidence="8 9">
    <location>
        <position position="281"/>
    </location>
</feature>
<dbReference type="GO" id="GO:0004252">
    <property type="term" value="F:serine-type endopeptidase activity"/>
    <property type="evidence" value="ECO:0007669"/>
    <property type="project" value="UniProtKB-UniRule"/>
</dbReference>
<dbReference type="InterPro" id="IPR023828">
    <property type="entry name" value="Peptidase_S8_Ser-AS"/>
</dbReference>
<dbReference type="InterPro" id="IPR036439">
    <property type="entry name" value="Dockerin_dom_sf"/>
</dbReference>
<dbReference type="InterPro" id="IPR036852">
    <property type="entry name" value="Peptidase_S8/S53_dom_sf"/>
</dbReference>
<gene>
    <name evidence="14" type="ORF">FHS12_003094</name>
</gene>
<sequence length="1368" mass="142675">MSLSWRSARAALPVIAVAALATPLAGVVPAAGAAASQQSAEEIIASLSPDQRLALDQLGEVEVRGLQVDDRALLTADKPVDVIVSLAQPPARTERLLAASKGHPLTMAQATERASEARESSRDHLGKKFGKGSGTTAEVRRTYDEAFNGFSMRVSGTALEDLAEIDGVASVWPDAEVTTLSAPEAGAGVAGRLAAAPEGRTQEEIAAGVAQLHGDGITGDGVKVGIIDTGIDYRHPALRDVYVGGRDFVDDDTDPMETSYADWKASKRSEFSGGNSYYTQHGTHVAGIIAGQDEPGSEHGAAGIAPDADLYAYRVLGPYGSGYTSDIIAAMDQALADDMDVVNMSLGAAVNDAGSPQAMAANSLALSGVVTVIAAGNSGPDAYTLGTPGAAALPITVGANDVPMQLPAYVADVGGTRVEARLLARPLSTDPATIIAGTHPVTDVGTGQRRDYTGKEVTGHVVVVTRGAISLNDKVKYAAESGALAVLLVNDKPEEGHVGHYLGESDDFVPTFSVTSDDGRAIAALVGSGTATVAFTEDGSFVLGEGGLAEFSSRGPVFGTNSIKPEVTAPGVSVRSAVPAYMVDQDDEVVGDDYQHAYGRLSGTSMASPYVAGAAALLLADDADRSPEDIKVALMNTAAPLAGDPSVFAAGAGQVDPYRAAHATSAVRVAAELALVGPGGVTSTESYDTGALDFGTLPHGEDVAEGRSLTLRNRGDKVARYQLDVELGRGGDSSEDTATNGITLEVPDTATLGPGGQRKLAAELKVPADAAAGYYEGRLVVTDTETNQRFTVPFGFRLAKTGLAAVDMIKPVLSTNQGTGAGEAAGGEATFSLRIDGQLRSIDIFVADEHGEEIGYVGAINTIGLREGVDYGPAVILGRYFDLTGDPLAPVDPRSKWLTDGHYQLKIVGNDAYGNTDTEVRDIYVDTKAPTYDDEFGPRDPAKPLVVERPADATGREITGTIHDGEVDAIRKAGIDIDQSDSRILWAQFSPNAPDGFENADAAGHIREEITYPKGPPVSPLWIWPQDAAGNLGETRFVNFADEGYPYLVVDADARAAGPGDVVTQTMRIHNLEDWTSIRASFRYDARTMRIKSVTPTDELTAMEPTSFRFTDNPNGGSSSGSVEIALPKPLTTAALPTLQVTYEVLDGSWAGSVGIGSNTTGGTTADGTRVNVNTQYYGSVQMLNSSVAFSARPAAEALLTPGYAFDPDRDYSAAGLEVDLIAPDGGVTSVVGDRTARFATGLQVTAEPYRLVARAPGHFTWYEKVGGVIHTDAGIGGSSYATVPALVAGDVNGDDVIDVRDAAEIYAARGTDRRAADIDFDGDVDRRDMAWVSQNYLKQNSSAPTVTAPQLKHQGKSLADYVALMPS</sequence>
<dbReference type="PROSITE" id="PS51892">
    <property type="entry name" value="SUBTILASE"/>
    <property type="match status" value="1"/>
</dbReference>
<dbReference type="PROSITE" id="PS00136">
    <property type="entry name" value="SUBTILASE_ASP"/>
    <property type="match status" value="1"/>
</dbReference>
<dbReference type="InterPro" id="IPR000209">
    <property type="entry name" value="Peptidase_S8/S53_dom"/>
</dbReference>
<name>A0A7W5A5P8_9ACTN</name>
<dbReference type="CDD" id="cd07474">
    <property type="entry name" value="Peptidases_S8_subtilisin_Vpr-like"/>
    <property type="match status" value="1"/>
</dbReference>
<dbReference type="InterPro" id="IPR015500">
    <property type="entry name" value="Peptidase_S8_subtilisin-rel"/>
</dbReference>
<dbReference type="PROSITE" id="PS00137">
    <property type="entry name" value="SUBTILASE_HIS"/>
    <property type="match status" value="1"/>
</dbReference>
<organism evidence="14 15">
    <name type="scientific">Nocardioides albus</name>
    <dbReference type="NCBI Taxonomy" id="1841"/>
    <lineage>
        <taxon>Bacteria</taxon>
        <taxon>Bacillati</taxon>
        <taxon>Actinomycetota</taxon>
        <taxon>Actinomycetes</taxon>
        <taxon>Propionibacteriales</taxon>
        <taxon>Nocardioidaceae</taxon>
        <taxon>Nocardioides</taxon>
    </lineage>
</organism>
<dbReference type="InterPro" id="IPR003137">
    <property type="entry name" value="PA_domain"/>
</dbReference>
<dbReference type="Pfam" id="PF00404">
    <property type="entry name" value="Dockerin_1"/>
    <property type="match status" value="1"/>
</dbReference>
<proteinExistence type="inferred from homology"/>
<evidence type="ECO:0000256" key="12">
    <source>
        <dbReference type="SAM" id="SignalP"/>
    </source>
</evidence>
<dbReference type="PROSITE" id="PS00138">
    <property type="entry name" value="SUBTILASE_SER"/>
    <property type="match status" value="1"/>
</dbReference>
<evidence type="ECO:0000256" key="3">
    <source>
        <dbReference type="ARBA" id="ARBA00022525"/>
    </source>
</evidence>
<dbReference type="SUPFAM" id="SSF52743">
    <property type="entry name" value="Subtilisin-like"/>
    <property type="match status" value="1"/>
</dbReference>
<evidence type="ECO:0000256" key="7">
    <source>
        <dbReference type="ARBA" id="ARBA00022825"/>
    </source>
</evidence>
<dbReference type="InterPro" id="IPR023827">
    <property type="entry name" value="Peptidase_S8_Asp-AS"/>
</dbReference>
<dbReference type="InterPro" id="IPR037045">
    <property type="entry name" value="S8pro/Inhibitor_I9_sf"/>
</dbReference>
<keyword evidence="5 12" id="KW-0732">Signal</keyword>
<dbReference type="GO" id="GO:0004553">
    <property type="term" value="F:hydrolase activity, hydrolyzing O-glycosyl compounds"/>
    <property type="evidence" value="ECO:0007669"/>
    <property type="project" value="InterPro"/>
</dbReference>
<dbReference type="Gene3D" id="1.10.1330.10">
    <property type="entry name" value="Dockerin domain"/>
    <property type="match status" value="1"/>
</dbReference>
<dbReference type="InterPro" id="IPR034213">
    <property type="entry name" value="S8_Vpr-like"/>
</dbReference>
<keyword evidence="3" id="KW-0964">Secreted</keyword>
<dbReference type="Gene3D" id="3.40.50.200">
    <property type="entry name" value="Peptidase S8/S53 domain"/>
    <property type="match status" value="1"/>
</dbReference>
<evidence type="ECO:0000256" key="6">
    <source>
        <dbReference type="ARBA" id="ARBA00022801"/>
    </source>
</evidence>
<protein>
    <submittedName>
        <fullName evidence="14">Subtilisin family serine protease</fullName>
    </submittedName>
</protein>
<feature type="compositionally biased region" description="Basic and acidic residues" evidence="11">
    <location>
        <begin position="115"/>
        <end position="126"/>
    </location>
</feature>
<keyword evidence="6 9" id="KW-0378">Hydrolase</keyword>
<dbReference type="PRINTS" id="PR00723">
    <property type="entry name" value="SUBTILISIN"/>
</dbReference>
<dbReference type="InterPro" id="IPR016134">
    <property type="entry name" value="Dockerin_dom"/>
</dbReference>
<keyword evidence="7 9" id="KW-0720">Serine protease</keyword>
<dbReference type="GO" id="GO:0006508">
    <property type="term" value="P:proteolysis"/>
    <property type="evidence" value="ECO:0007669"/>
    <property type="project" value="UniProtKB-KW"/>
</dbReference>
<dbReference type="GO" id="GO:0000272">
    <property type="term" value="P:polysaccharide catabolic process"/>
    <property type="evidence" value="ECO:0007669"/>
    <property type="project" value="InterPro"/>
</dbReference>
<dbReference type="InterPro" id="IPR046450">
    <property type="entry name" value="PA_dom_sf"/>
</dbReference>
<evidence type="ECO:0000256" key="11">
    <source>
        <dbReference type="SAM" id="MobiDB-lite"/>
    </source>
</evidence>
<feature type="domain" description="Dockerin" evidence="13">
    <location>
        <begin position="1285"/>
        <end position="1346"/>
    </location>
</feature>
<evidence type="ECO:0000256" key="5">
    <source>
        <dbReference type="ARBA" id="ARBA00022729"/>
    </source>
</evidence>
<dbReference type="RefSeq" id="WP_183546612.1">
    <property type="nucleotide sequence ID" value="NZ_BMQT01000006.1"/>
</dbReference>
<dbReference type="InterPro" id="IPR010259">
    <property type="entry name" value="S8pro/Inhibitor_I9"/>
</dbReference>
<evidence type="ECO:0000256" key="8">
    <source>
        <dbReference type="PIRSR" id="PIRSR615500-1"/>
    </source>
</evidence>
<feature type="region of interest" description="Disordered" evidence="11">
    <location>
        <begin position="115"/>
        <end position="134"/>
    </location>
</feature>
<dbReference type="InterPro" id="IPR050131">
    <property type="entry name" value="Peptidase_S8_subtilisin-like"/>
</dbReference>
<dbReference type="SUPFAM" id="SSF63446">
    <property type="entry name" value="Type I dockerin domain"/>
    <property type="match status" value="1"/>
</dbReference>
<feature type="active site" description="Charge relay system" evidence="8 9">
    <location>
        <position position="228"/>
    </location>
</feature>
<dbReference type="EMBL" id="JACHXG010000006">
    <property type="protein sequence ID" value="MBB3090142.1"/>
    <property type="molecule type" value="Genomic_DNA"/>
</dbReference>
<evidence type="ECO:0000259" key="13">
    <source>
        <dbReference type="PROSITE" id="PS51766"/>
    </source>
</evidence>
<feature type="chain" id="PRO_5039247501" evidence="12">
    <location>
        <begin position="22"/>
        <end position="1368"/>
    </location>
</feature>
<evidence type="ECO:0000256" key="4">
    <source>
        <dbReference type="ARBA" id="ARBA00022670"/>
    </source>
</evidence>
<feature type="active site" description="Charge relay system" evidence="8 9">
    <location>
        <position position="605"/>
    </location>
</feature>
<evidence type="ECO:0000313" key="14">
    <source>
        <dbReference type="EMBL" id="MBB3090142.1"/>
    </source>
</evidence>
<feature type="signal peptide" evidence="12">
    <location>
        <begin position="1"/>
        <end position="21"/>
    </location>
</feature>
<evidence type="ECO:0000256" key="10">
    <source>
        <dbReference type="RuleBase" id="RU003355"/>
    </source>
</evidence>
<evidence type="ECO:0000313" key="15">
    <source>
        <dbReference type="Proteomes" id="UP000577707"/>
    </source>
</evidence>
<dbReference type="SUPFAM" id="SSF52025">
    <property type="entry name" value="PA domain"/>
    <property type="match status" value="1"/>
</dbReference>
<comment type="similarity">
    <text evidence="1 9 10">Belongs to the peptidase S8 family.</text>
</comment>
<dbReference type="PANTHER" id="PTHR43806">
    <property type="entry name" value="PEPTIDASE S8"/>
    <property type="match status" value="1"/>
</dbReference>
<dbReference type="Proteomes" id="UP000577707">
    <property type="component" value="Unassembled WGS sequence"/>
</dbReference>
<dbReference type="Pfam" id="PF05922">
    <property type="entry name" value="Inhibitor_I9"/>
    <property type="match status" value="1"/>
</dbReference>
<accession>A0A7W5A5P8</accession>
<evidence type="ECO:0000256" key="9">
    <source>
        <dbReference type="PROSITE-ProRule" id="PRU01240"/>
    </source>
</evidence>
<dbReference type="Pfam" id="PF00082">
    <property type="entry name" value="Peptidase_S8"/>
    <property type="match status" value="1"/>
</dbReference>
<dbReference type="PANTHER" id="PTHR43806:SF65">
    <property type="entry name" value="SERINE PROTEASE APRX"/>
    <property type="match status" value="1"/>
</dbReference>
<evidence type="ECO:0000256" key="1">
    <source>
        <dbReference type="ARBA" id="ARBA00011073"/>
    </source>
</evidence>
<dbReference type="Gene3D" id="3.30.70.80">
    <property type="entry name" value="Peptidase S8 propeptide/proteinase inhibitor I9"/>
    <property type="match status" value="1"/>
</dbReference>
<dbReference type="InterPro" id="IPR002105">
    <property type="entry name" value="Dockerin_1_rpt"/>
</dbReference>
<keyword evidence="15" id="KW-1185">Reference proteome</keyword>
<dbReference type="Gene3D" id="3.50.30.30">
    <property type="match status" value="1"/>
</dbReference>
<keyword evidence="2" id="KW-0134">Cell wall</keyword>
<dbReference type="InterPro" id="IPR022398">
    <property type="entry name" value="Peptidase_S8_His-AS"/>
</dbReference>
<keyword evidence="4 9" id="KW-0645">Protease</keyword>